<protein>
    <submittedName>
        <fullName evidence="2">Uncharacterized protein</fullName>
    </submittedName>
</protein>
<feature type="region of interest" description="Disordered" evidence="1">
    <location>
        <begin position="137"/>
        <end position="164"/>
    </location>
</feature>
<dbReference type="VEuPathDB" id="FungiDB:MUCCIDRAFT_106038"/>
<keyword evidence="3" id="KW-1185">Reference proteome</keyword>
<evidence type="ECO:0000256" key="1">
    <source>
        <dbReference type="SAM" id="MobiDB-lite"/>
    </source>
</evidence>
<reference evidence="2 3" key="1">
    <citation type="submission" date="2015-06" db="EMBL/GenBank/DDBJ databases">
        <title>Expansion of signal transduction pathways in fungi by whole-genome duplication.</title>
        <authorList>
            <consortium name="DOE Joint Genome Institute"/>
            <person name="Corrochano L.M."/>
            <person name="Kuo A."/>
            <person name="Marcet-Houben M."/>
            <person name="Polaino S."/>
            <person name="Salamov A."/>
            <person name="Villalobos J.M."/>
            <person name="Alvarez M.I."/>
            <person name="Avalos J."/>
            <person name="Benito E.P."/>
            <person name="Benoit I."/>
            <person name="Burger G."/>
            <person name="Camino L.P."/>
            <person name="Canovas D."/>
            <person name="Cerda-Olmedo E."/>
            <person name="Cheng J.-F."/>
            <person name="Dominguez A."/>
            <person name="Elias M."/>
            <person name="Eslava A.P."/>
            <person name="Glaser F."/>
            <person name="Grimwood J."/>
            <person name="Gutierrez G."/>
            <person name="Heitman J."/>
            <person name="Henrissat B."/>
            <person name="Iturriaga E.A."/>
            <person name="Lang B.F."/>
            <person name="Lavin J.L."/>
            <person name="Lee S."/>
            <person name="Li W."/>
            <person name="Lindquist E."/>
            <person name="Lopez-Garcia S."/>
            <person name="Luque E.M."/>
            <person name="Marcos A.T."/>
            <person name="Martin J."/>
            <person name="Mccluskey K."/>
            <person name="Medina H.R."/>
            <person name="Miralles-Duran A."/>
            <person name="Miyazaki A."/>
            <person name="Munoz-Torres E."/>
            <person name="Oguiza J.A."/>
            <person name="Ohm R."/>
            <person name="Olmedo M."/>
            <person name="Orejas M."/>
            <person name="Ortiz-Castellanos L."/>
            <person name="Pisabarro A.G."/>
            <person name="Rodriguez-Romero J."/>
            <person name="Ruiz-Herrera J."/>
            <person name="Ruiz-Vazquez R."/>
            <person name="Sanz C."/>
            <person name="Schackwitz W."/>
            <person name="Schmutz J."/>
            <person name="Shahriari M."/>
            <person name="Shelest E."/>
            <person name="Silva-Franco F."/>
            <person name="Soanes D."/>
            <person name="Syed K."/>
            <person name="Tagua V.G."/>
            <person name="Talbot N.J."/>
            <person name="Thon M."/>
            <person name="De Vries R.P."/>
            <person name="Wiebenga A."/>
            <person name="Yadav J.S."/>
            <person name="Braun E.L."/>
            <person name="Baker S."/>
            <person name="Garre V."/>
            <person name="Horwitz B."/>
            <person name="Torres-Martinez S."/>
            <person name="Idnurm A."/>
            <person name="Herrera-Estrella A."/>
            <person name="Gabaldon T."/>
            <person name="Grigoriev I.V."/>
        </authorList>
    </citation>
    <scope>NUCLEOTIDE SEQUENCE [LARGE SCALE GENOMIC DNA]</scope>
    <source>
        <strain evidence="2 3">CBS 277.49</strain>
    </source>
</reference>
<dbReference type="Proteomes" id="UP000077051">
    <property type="component" value="Unassembled WGS sequence"/>
</dbReference>
<dbReference type="PANTHER" id="PTHR34409:SF1">
    <property type="entry name" value="MYB-LIKE DOMAIN-CONTAINING PROTEIN"/>
    <property type="match status" value="1"/>
</dbReference>
<organism evidence="2 3">
    <name type="scientific">Mucor lusitanicus CBS 277.49</name>
    <dbReference type="NCBI Taxonomy" id="747725"/>
    <lineage>
        <taxon>Eukaryota</taxon>
        <taxon>Fungi</taxon>
        <taxon>Fungi incertae sedis</taxon>
        <taxon>Mucoromycota</taxon>
        <taxon>Mucoromycotina</taxon>
        <taxon>Mucoromycetes</taxon>
        <taxon>Mucorales</taxon>
        <taxon>Mucorineae</taxon>
        <taxon>Mucoraceae</taxon>
        <taxon>Mucor</taxon>
    </lineage>
</organism>
<evidence type="ECO:0000313" key="3">
    <source>
        <dbReference type="Proteomes" id="UP000077051"/>
    </source>
</evidence>
<dbReference type="OrthoDB" id="99432at2759"/>
<sequence length="213" mass="23166">MGNKSGAQRFTDAEKKILLQAVKTIIPIGSNEWEAVQTEYMRLLTLQRGGRAVARDVKFLKSLFARLRGSRPSTSTPFRPELNDMAREIDELVEQKTAEAELGDINNQDGLLDSSDDEAEVMEVNSFQTLEEQAVENAAADDVQASIPRSAPRTAPMPRKTRAAQSNGLQELTETFAQYMSAAISAMEGPSGEGCSSSAVDASVNEDRLVALL</sequence>
<evidence type="ECO:0000313" key="2">
    <source>
        <dbReference type="EMBL" id="OAD09064.1"/>
    </source>
</evidence>
<dbReference type="AlphaFoldDB" id="A0A168QCT9"/>
<comment type="caution">
    <text evidence="2">The sequence shown here is derived from an EMBL/GenBank/DDBJ whole genome shotgun (WGS) entry which is preliminary data.</text>
</comment>
<proteinExistence type="predicted"/>
<dbReference type="EMBL" id="AMYB01000001">
    <property type="protein sequence ID" value="OAD09064.1"/>
    <property type="molecule type" value="Genomic_DNA"/>
</dbReference>
<dbReference type="PANTHER" id="PTHR34409">
    <property type="entry name" value="SET DOMAIN-CONTAINING PROTEIN"/>
    <property type="match status" value="1"/>
</dbReference>
<gene>
    <name evidence="2" type="ORF">MUCCIDRAFT_106038</name>
</gene>
<accession>A0A168QCT9</accession>
<name>A0A168QCT9_MUCCL</name>